<dbReference type="GO" id="GO:0005829">
    <property type="term" value="C:cytosol"/>
    <property type="evidence" value="ECO:0007669"/>
    <property type="project" value="TreeGrafter"/>
</dbReference>
<proteinExistence type="inferred from homology"/>
<keyword evidence="1 4" id="KW-0378">Hydrolase</keyword>
<gene>
    <name evidence="1" type="primary">mqnB</name>
    <name evidence="4" type="ORF">MBAV_001323</name>
</gene>
<feature type="domain" description="Nucleoside phosphorylase" evidence="3">
    <location>
        <begin position="17"/>
        <end position="216"/>
    </location>
</feature>
<dbReference type="Gene3D" id="3.40.50.1580">
    <property type="entry name" value="Nucleoside phosphorylase domain"/>
    <property type="match status" value="1"/>
</dbReference>
<dbReference type="NCBIfam" id="TIGR03664">
    <property type="entry name" value="fut_nucase"/>
    <property type="match status" value="1"/>
</dbReference>
<dbReference type="GO" id="GO:0019284">
    <property type="term" value="P:L-methionine salvage from S-adenosylmethionine"/>
    <property type="evidence" value="ECO:0007669"/>
    <property type="project" value="TreeGrafter"/>
</dbReference>
<sequence>MSRGLNIAVLYAVAVEGWLLRETRFPGHNVVLYETGMGKVNAAHACTLAIERHHPDLVISTGICGAYPDTGLVRGDVAVAGREVYGDEGVVLHDGFHTLETIGIALFRDGQREWFNTFDLDEQLVDYATGLLGCVSGTFLTLSACTGTLVRAMQYKEMFDPVCENMEGAAIAHVCLMTRTPMMELRGVSNIVQDRDLGTWDIKEASKNSQQAVIRLITSLTPDQAPKQGLPLKERFTA</sequence>
<dbReference type="UniPathway" id="UPA00079"/>
<dbReference type="InterPro" id="IPR019963">
    <property type="entry name" value="FL_hydrolase_MqnB"/>
</dbReference>
<dbReference type="GO" id="GO:0009234">
    <property type="term" value="P:menaquinone biosynthetic process"/>
    <property type="evidence" value="ECO:0007669"/>
    <property type="project" value="UniProtKB-UniRule"/>
</dbReference>
<comment type="catalytic activity">
    <reaction evidence="1">
        <text>futalosine + H2O = dehypoxanthine futalosine + hypoxanthine</text>
        <dbReference type="Rhea" id="RHEA:25904"/>
        <dbReference type="ChEBI" id="CHEBI:15377"/>
        <dbReference type="ChEBI" id="CHEBI:17368"/>
        <dbReference type="ChEBI" id="CHEBI:58863"/>
        <dbReference type="ChEBI" id="CHEBI:58864"/>
        <dbReference type="EC" id="3.2.2.26"/>
    </reaction>
</comment>
<comment type="function">
    <text evidence="1">Catalyzes the hydrolysis of futalosine (FL) to dehypoxanthine futalosine (DHFL) and hypoxanthine, a step in the biosynthesis of menaquinone (MK, vitamin K2).</text>
</comment>
<accession>A0A0F3GX62</accession>
<dbReference type="PANTHER" id="PTHR46832">
    <property type="entry name" value="5'-METHYLTHIOADENOSINE/S-ADENOSYLHOMOCYSTEINE NUCLEOSIDASE"/>
    <property type="match status" value="1"/>
</dbReference>
<dbReference type="GO" id="GO:0008782">
    <property type="term" value="F:adenosylhomocysteine nucleosidase activity"/>
    <property type="evidence" value="ECO:0007669"/>
    <property type="project" value="TreeGrafter"/>
</dbReference>
<dbReference type="CDD" id="cd17766">
    <property type="entry name" value="futalosine_nucleosidase_MqnB"/>
    <property type="match status" value="1"/>
</dbReference>
<dbReference type="SUPFAM" id="SSF53167">
    <property type="entry name" value="Purine and uridine phosphorylases"/>
    <property type="match status" value="1"/>
</dbReference>
<organism evidence="4 5">
    <name type="scientific">Candidatus Magnetobacterium bavaricum</name>
    <dbReference type="NCBI Taxonomy" id="29290"/>
    <lineage>
        <taxon>Bacteria</taxon>
        <taxon>Pseudomonadati</taxon>
        <taxon>Nitrospirota</taxon>
        <taxon>Thermodesulfovibrionia</taxon>
        <taxon>Thermodesulfovibrionales</taxon>
        <taxon>Candidatus Magnetobacteriaceae</taxon>
        <taxon>Candidatus Magnetobacterium</taxon>
    </lineage>
</organism>
<dbReference type="InterPro" id="IPR035994">
    <property type="entry name" value="Nucleoside_phosphorylase_sf"/>
</dbReference>
<comment type="pathway">
    <text evidence="1">Quinol/quinone metabolism; menaquinone biosynthesis.</text>
</comment>
<keyword evidence="1" id="KW-0474">Menaquinone biosynthesis</keyword>
<evidence type="ECO:0000313" key="5">
    <source>
        <dbReference type="Proteomes" id="UP000033423"/>
    </source>
</evidence>
<evidence type="ECO:0000256" key="1">
    <source>
        <dbReference type="HAMAP-Rule" id="MF_00991"/>
    </source>
</evidence>
<evidence type="ECO:0000256" key="2">
    <source>
        <dbReference type="NCBIfam" id="TIGR03664"/>
    </source>
</evidence>
<evidence type="ECO:0000259" key="3">
    <source>
        <dbReference type="Pfam" id="PF01048"/>
    </source>
</evidence>
<protein>
    <recommendedName>
        <fullName evidence="1 2">Futalosine hydrolase</fullName>
        <shortName evidence="1">FL hydrolase</shortName>
        <ecNumber evidence="1 2">3.2.2.26</ecNumber>
    </recommendedName>
    <alternativeName>
        <fullName evidence="1">Futalosine nucleosidase</fullName>
    </alternativeName>
    <alternativeName>
        <fullName evidence="1">Menaquinone biosynthetic enzyme MqnB</fullName>
    </alternativeName>
</protein>
<dbReference type="EMBL" id="LACI01000573">
    <property type="protein sequence ID" value="KJU86470.1"/>
    <property type="molecule type" value="Genomic_DNA"/>
</dbReference>
<dbReference type="Pfam" id="PF01048">
    <property type="entry name" value="PNP_UDP_1"/>
    <property type="match status" value="1"/>
</dbReference>
<keyword evidence="5" id="KW-1185">Reference proteome</keyword>
<dbReference type="PANTHER" id="PTHR46832:SF2">
    <property type="entry name" value="FUTALOSINE HYDROLASE"/>
    <property type="match status" value="1"/>
</dbReference>
<dbReference type="GO" id="GO:0009116">
    <property type="term" value="P:nucleoside metabolic process"/>
    <property type="evidence" value="ECO:0007669"/>
    <property type="project" value="InterPro"/>
</dbReference>
<dbReference type="InterPro" id="IPR000845">
    <property type="entry name" value="Nucleoside_phosphorylase_d"/>
</dbReference>
<comment type="caution">
    <text evidence="4">The sequence shown here is derived from an EMBL/GenBank/DDBJ whole genome shotgun (WGS) entry which is preliminary data.</text>
</comment>
<evidence type="ECO:0000313" key="4">
    <source>
        <dbReference type="EMBL" id="KJU86470.1"/>
    </source>
</evidence>
<comment type="similarity">
    <text evidence="1">Belongs to the PNP/UDP phosphorylase family. Futalosine hydrolase subfamily.</text>
</comment>
<name>A0A0F3GX62_9BACT</name>
<reference evidence="4 5" key="1">
    <citation type="submission" date="2015-02" db="EMBL/GenBank/DDBJ databases">
        <title>Single-cell genomics of uncultivated deep-branching MTB reveals a conserved set of magnetosome genes.</title>
        <authorList>
            <person name="Kolinko S."/>
            <person name="Richter M."/>
            <person name="Glockner F.O."/>
            <person name="Brachmann A."/>
            <person name="Schuler D."/>
        </authorList>
    </citation>
    <scope>NUCLEOTIDE SEQUENCE [LARGE SCALE GENOMIC DNA]</scope>
    <source>
        <strain evidence="4">TM-1</strain>
    </source>
</reference>
<dbReference type="EC" id="3.2.2.26" evidence="1 2"/>
<dbReference type="HAMAP" id="MF_00991">
    <property type="entry name" value="MqnB"/>
    <property type="match status" value="1"/>
</dbReference>
<dbReference type="Proteomes" id="UP000033423">
    <property type="component" value="Unassembled WGS sequence"/>
</dbReference>
<dbReference type="GO" id="GO:0008930">
    <property type="term" value="F:methylthioadenosine nucleosidase activity"/>
    <property type="evidence" value="ECO:0007669"/>
    <property type="project" value="TreeGrafter"/>
</dbReference>
<dbReference type="AlphaFoldDB" id="A0A0F3GX62"/>